<dbReference type="KEGG" id="mde:101899310"/>
<feature type="compositionally biased region" description="Low complexity" evidence="9">
    <location>
        <begin position="797"/>
        <end position="813"/>
    </location>
</feature>
<protein>
    <submittedName>
        <fullName evidence="12">Myb-like protein I</fullName>
    </submittedName>
</protein>
<evidence type="ECO:0000256" key="6">
    <source>
        <dbReference type="ARBA" id="ARBA00038504"/>
    </source>
</evidence>
<evidence type="ECO:0000313" key="12">
    <source>
        <dbReference type="RefSeq" id="XP_019893442.1"/>
    </source>
</evidence>
<dbReference type="CDD" id="cd00086">
    <property type="entry name" value="homeodomain"/>
    <property type="match status" value="1"/>
</dbReference>
<sequence>MLLSRNSSSVASHEDASTTFANATAAAATQIAANASETDQHLTYSQHAQQMQQQQQHHHLNHHHLTVAGRQQQHQMCCHQCGNLIQIQNLKENNKYDNLKMADMKCEKCKTVNRKVRKSAMKANRNQSVNCENSENGKSGRNTNNNNNSNEDNDDAATDGDNDLDEDNDDLDEDAADIGIDEDIDMDDMDHDDEDDDVDLVHEDEDEELTTRIPKVENISPIPNTTTLLKDNSSKPILKFSVSAILGDTREGVRVRNEFMQPQHIWPYLQQNFIHHPHFPHPAFLTQHQHNHNNSIIHSNNNNNGIVAANSCQPQTTSSSSPGSTISDSDNHSTCTANSISTNTSCSNNNNNNSSNTLSSNNGPNDKDNSQQHSTESEDNNRRHTMPLATTVGQEKQTMPLHNPGGGGGGGIGPPLHTQQQQPQHPQAVIAKPLPSRPTPFLPHSLQHPHLHSLLAHCRNPYMSVGAQVFPLPPGQGFPWAHSTRGKPRRGMMRRAVFSDSQRKGLEKRFQQQKYISKPDRKKLAERLGLKDSQVKIWFQNRRMKWRNSKERELLASGGSRDQTLPNKNNPNPDLSDAKCDRPLTPLSPLQMSPDHSHNIMSSPLQSPDNSKDELQQRSTASTPKPANSPNSMQSPPPTSAASSQSGNLNMHNLPQPLTSLGPSAGSFGSNLHQLSSPPPLLTVAKLPTQHDQSSTSTSNASSPPSGCGGGGGGAGGGGGLMPMTSAEFQAKINAEMHKHLVAADLKMKLESTLNEAKQRRMNMLSISSSGGGGAGPDAIHHMTLHPGHPFFAMQHHLQQQQHQLQHSSHNQHGPPSSGHLTAGQHFAHHQHQQLQQQQQQQQHQFQNSEFMKMYYDDYDESNSDSDEEISVT</sequence>
<feature type="compositionally biased region" description="Low complexity" evidence="9">
    <location>
        <begin position="311"/>
        <end position="362"/>
    </location>
</feature>
<dbReference type="InterPro" id="IPR051662">
    <property type="entry name" value="H2.0_Homeobox_NeuralPatt"/>
</dbReference>
<evidence type="ECO:0000259" key="10">
    <source>
        <dbReference type="PROSITE" id="PS50071"/>
    </source>
</evidence>
<dbReference type="PROSITE" id="PS00027">
    <property type="entry name" value="HOMEOBOX_1"/>
    <property type="match status" value="1"/>
</dbReference>
<reference evidence="12" key="1">
    <citation type="submission" date="2025-08" db="UniProtKB">
        <authorList>
            <consortium name="RefSeq"/>
        </authorList>
    </citation>
    <scope>IDENTIFICATION</scope>
    <source>
        <strain evidence="12">Aabys</strain>
        <tissue evidence="12">Whole body</tissue>
    </source>
</reference>
<evidence type="ECO:0000256" key="9">
    <source>
        <dbReference type="SAM" id="MobiDB-lite"/>
    </source>
</evidence>
<feature type="compositionally biased region" description="Polar residues" evidence="9">
    <location>
        <begin position="617"/>
        <end position="631"/>
    </location>
</feature>
<evidence type="ECO:0000256" key="2">
    <source>
        <dbReference type="ARBA" id="ARBA00022473"/>
    </source>
</evidence>
<feature type="region of interest" description="Disordered" evidence="9">
    <location>
        <begin position="293"/>
        <end position="442"/>
    </location>
</feature>
<dbReference type="Pfam" id="PF00046">
    <property type="entry name" value="Homeodomain"/>
    <property type="match status" value="1"/>
</dbReference>
<feature type="compositionally biased region" description="Polar residues" evidence="9">
    <location>
        <begin position="647"/>
        <end position="676"/>
    </location>
</feature>
<feature type="region of interest" description="Disordered" evidence="9">
    <location>
        <begin position="47"/>
        <end position="67"/>
    </location>
</feature>
<dbReference type="GeneID" id="101899310"/>
<dbReference type="Gene3D" id="1.10.10.60">
    <property type="entry name" value="Homeodomain-like"/>
    <property type="match status" value="1"/>
</dbReference>
<evidence type="ECO:0000256" key="8">
    <source>
        <dbReference type="RuleBase" id="RU000682"/>
    </source>
</evidence>
<dbReference type="GO" id="GO:0000981">
    <property type="term" value="F:DNA-binding transcription factor activity, RNA polymerase II-specific"/>
    <property type="evidence" value="ECO:0007669"/>
    <property type="project" value="InterPro"/>
</dbReference>
<dbReference type="FunFam" id="1.10.10.60:FF:000177">
    <property type="entry name" value="Homeobox protein DBX1"/>
    <property type="match status" value="1"/>
</dbReference>
<feature type="compositionally biased region" description="Polar residues" evidence="9">
    <location>
        <begin position="560"/>
        <end position="573"/>
    </location>
</feature>
<evidence type="ECO:0000256" key="4">
    <source>
        <dbReference type="ARBA" id="ARBA00023155"/>
    </source>
</evidence>
<dbReference type="GO" id="GO:0003677">
    <property type="term" value="F:DNA binding"/>
    <property type="evidence" value="ECO:0007669"/>
    <property type="project" value="UniProtKB-UniRule"/>
</dbReference>
<keyword evidence="4 7" id="KW-0371">Homeobox</keyword>
<proteinExistence type="inferred from homology"/>
<dbReference type="OrthoDB" id="6159439at2759"/>
<dbReference type="InterPro" id="IPR001356">
    <property type="entry name" value="HD"/>
</dbReference>
<dbReference type="AlphaFoldDB" id="A0A9J7DK93"/>
<feature type="DNA-binding region" description="Homeobox" evidence="7">
    <location>
        <begin position="491"/>
        <end position="550"/>
    </location>
</feature>
<evidence type="ECO:0000256" key="7">
    <source>
        <dbReference type="PROSITE-ProRule" id="PRU00108"/>
    </source>
</evidence>
<feature type="domain" description="Homeobox" evidence="10">
    <location>
        <begin position="489"/>
        <end position="549"/>
    </location>
</feature>
<keyword evidence="11" id="KW-1185">Reference proteome</keyword>
<feature type="region of interest" description="Disordered" evidence="9">
    <location>
        <begin position="553"/>
        <end position="721"/>
    </location>
</feature>
<feature type="compositionally biased region" description="Basic and acidic residues" evidence="9">
    <location>
        <begin position="365"/>
        <end position="382"/>
    </location>
</feature>
<dbReference type="RefSeq" id="XP_019893442.1">
    <property type="nucleotide sequence ID" value="XM_020037883.2"/>
</dbReference>
<evidence type="ECO:0000256" key="5">
    <source>
        <dbReference type="ARBA" id="ARBA00023242"/>
    </source>
</evidence>
<feature type="region of interest" description="Disordered" evidence="9">
    <location>
        <begin position="797"/>
        <end position="873"/>
    </location>
</feature>
<dbReference type="PRINTS" id="PR00031">
    <property type="entry name" value="HTHREPRESSR"/>
</dbReference>
<accession>A0A9J7DK93</accession>
<organism evidence="11 12">
    <name type="scientific">Musca domestica</name>
    <name type="common">House fly</name>
    <dbReference type="NCBI Taxonomy" id="7370"/>
    <lineage>
        <taxon>Eukaryota</taxon>
        <taxon>Metazoa</taxon>
        <taxon>Ecdysozoa</taxon>
        <taxon>Arthropoda</taxon>
        <taxon>Hexapoda</taxon>
        <taxon>Insecta</taxon>
        <taxon>Pterygota</taxon>
        <taxon>Neoptera</taxon>
        <taxon>Endopterygota</taxon>
        <taxon>Diptera</taxon>
        <taxon>Brachycera</taxon>
        <taxon>Muscomorpha</taxon>
        <taxon>Muscoidea</taxon>
        <taxon>Muscidae</taxon>
        <taxon>Musca</taxon>
    </lineage>
</organism>
<dbReference type="VEuPathDB" id="VectorBase:MDOMA2_012924"/>
<dbReference type="InterPro" id="IPR017970">
    <property type="entry name" value="Homeobox_CS"/>
</dbReference>
<feature type="compositionally biased region" description="Acidic residues" evidence="9">
    <location>
        <begin position="857"/>
        <end position="873"/>
    </location>
</feature>
<feature type="compositionally biased region" description="Basic residues" evidence="9">
    <location>
        <begin position="56"/>
        <end position="65"/>
    </location>
</feature>
<evidence type="ECO:0000256" key="3">
    <source>
        <dbReference type="ARBA" id="ARBA00023125"/>
    </source>
</evidence>
<comment type="subcellular location">
    <subcellularLocation>
        <location evidence="1 7 8">Nucleus</location>
    </subcellularLocation>
</comment>
<dbReference type="PROSITE" id="PS50071">
    <property type="entry name" value="HOMEOBOX_2"/>
    <property type="match status" value="1"/>
</dbReference>
<dbReference type="Proteomes" id="UP001652621">
    <property type="component" value="Unplaced"/>
</dbReference>
<feature type="compositionally biased region" description="Low complexity" evidence="9">
    <location>
        <begin position="833"/>
        <end position="847"/>
    </location>
</feature>
<dbReference type="InterPro" id="IPR009057">
    <property type="entry name" value="Homeodomain-like_sf"/>
</dbReference>
<name>A0A9J7DK93_MUSDO</name>
<feature type="compositionally biased region" description="Gly residues" evidence="9">
    <location>
        <begin position="404"/>
        <end position="413"/>
    </location>
</feature>
<dbReference type="CTD" id="38254"/>
<feature type="compositionally biased region" description="Acidic residues" evidence="9">
    <location>
        <begin position="151"/>
        <end position="174"/>
    </location>
</feature>
<dbReference type="PANTHER" id="PTHR24331">
    <property type="entry name" value="DBX"/>
    <property type="match status" value="1"/>
</dbReference>
<feature type="compositionally biased region" description="Low complexity" evidence="9">
    <location>
        <begin position="293"/>
        <end position="304"/>
    </location>
</feature>
<keyword evidence="3 7" id="KW-0238">DNA-binding</keyword>
<keyword evidence="5 7" id="KW-0539">Nucleus</keyword>
<feature type="compositionally biased region" description="Polar residues" evidence="9">
    <location>
        <begin position="599"/>
        <end position="609"/>
    </location>
</feature>
<feature type="compositionally biased region" description="Polar residues" evidence="9">
    <location>
        <begin position="124"/>
        <end position="134"/>
    </location>
</feature>
<feature type="compositionally biased region" description="Gly residues" evidence="9">
    <location>
        <begin position="707"/>
        <end position="721"/>
    </location>
</feature>
<comment type="similarity">
    <text evidence="6">Belongs to the H2.0 homeobox family.</text>
</comment>
<dbReference type="SUPFAM" id="SSF46689">
    <property type="entry name" value="Homeodomain-like"/>
    <property type="match status" value="1"/>
</dbReference>
<evidence type="ECO:0000256" key="1">
    <source>
        <dbReference type="ARBA" id="ARBA00004123"/>
    </source>
</evidence>
<evidence type="ECO:0000313" key="11">
    <source>
        <dbReference type="Proteomes" id="UP001652621"/>
    </source>
</evidence>
<dbReference type="InterPro" id="IPR000047">
    <property type="entry name" value="HTH_motif"/>
</dbReference>
<feature type="compositionally biased region" description="Low complexity" evidence="9">
    <location>
        <begin position="694"/>
        <end position="706"/>
    </location>
</feature>
<feature type="region of interest" description="Disordered" evidence="9">
    <location>
        <begin position="118"/>
        <end position="174"/>
    </location>
</feature>
<gene>
    <name evidence="12" type="primary">LOC101899310</name>
</gene>
<dbReference type="SMART" id="SM00389">
    <property type="entry name" value="HOX"/>
    <property type="match status" value="1"/>
</dbReference>
<feature type="compositionally biased region" description="Low complexity" evidence="9">
    <location>
        <begin position="136"/>
        <end position="150"/>
    </location>
</feature>
<feature type="compositionally biased region" description="Low complexity" evidence="9">
    <location>
        <begin position="414"/>
        <end position="427"/>
    </location>
</feature>
<dbReference type="PANTHER" id="PTHR24331:SF0">
    <property type="entry name" value="DBX"/>
    <property type="match status" value="1"/>
</dbReference>
<dbReference type="GO" id="GO:0005634">
    <property type="term" value="C:nucleus"/>
    <property type="evidence" value="ECO:0007669"/>
    <property type="project" value="UniProtKB-SubCell"/>
</dbReference>
<keyword evidence="2" id="KW-0217">Developmental protein</keyword>